<dbReference type="Pfam" id="PF01557">
    <property type="entry name" value="FAA_hydrolase"/>
    <property type="match status" value="1"/>
</dbReference>
<evidence type="ECO:0000256" key="1">
    <source>
        <dbReference type="ARBA" id="ARBA00023239"/>
    </source>
</evidence>
<keyword evidence="1" id="KW-0456">Lyase</keyword>
<evidence type="ECO:0000313" key="4">
    <source>
        <dbReference type="Proteomes" id="UP000292939"/>
    </source>
</evidence>
<dbReference type="Gene3D" id="3.90.850.10">
    <property type="entry name" value="Fumarylacetoacetase-like, C-terminal domain"/>
    <property type="match status" value="1"/>
</dbReference>
<dbReference type="InterPro" id="IPR011234">
    <property type="entry name" value="Fumarylacetoacetase-like_C"/>
</dbReference>
<sequence>MSSTPNSSPALPVPMALGDADEAIVQTLRHAHRGGPAVDEQAAQARITSLEQAYALQERLYAALGHAPGVPPYWKSGGPSRSEPMRHAPLPMAGVRPTGSALGTLPLRHRWVEAEIALRLGQAVTPDQAWRLTPEDAPALVDALCVSIEAVDSRWAAGRAVSPLLKLADLQVHGALVLGEFRPFAPFQSHDWAGQECQVRIGNVVRNFRGSLGVGDPSWVLPDWLRHLSRHGAAVPAGTVVSTGTWCGLLDAEAGDEVSVEFAGVGVTTLRF</sequence>
<dbReference type="KEGG" id="hgr:DW355_09030"/>
<dbReference type="Proteomes" id="UP000292939">
    <property type="component" value="Chromosome"/>
</dbReference>
<dbReference type="OrthoDB" id="8689761at2"/>
<gene>
    <name evidence="3" type="ORF">DW355_09030</name>
</gene>
<proteinExistence type="predicted"/>
<dbReference type="EMBL" id="CP031395">
    <property type="protein sequence ID" value="QBK04896.1"/>
    <property type="molecule type" value="Genomic_DNA"/>
</dbReference>
<accession>A0A4P6UJZ0</accession>
<protein>
    <submittedName>
        <fullName evidence="3">2-keto-4-pentenoate hydratase</fullName>
    </submittedName>
</protein>
<dbReference type="InterPro" id="IPR050772">
    <property type="entry name" value="Hydratase-Decarb/MhpD_sf"/>
</dbReference>
<organism evidence="3 4">
    <name type="scientific">Hylemonella gracilis</name>
    <dbReference type="NCBI Taxonomy" id="80880"/>
    <lineage>
        <taxon>Bacteria</taxon>
        <taxon>Pseudomonadati</taxon>
        <taxon>Pseudomonadota</taxon>
        <taxon>Betaproteobacteria</taxon>
        <taxon>Burkholderiales</taxon>
        <taxon>Comamonadaceae</taxon>
        <taxon>Hylemonella</taxon>
    </lineage>
</organism>
<dbReference type="GO" id="GO:0008684">
    <property type="term" value="F:2-oxopent-4-enoate hydratase activity"/>
    <property type="evidence" value="ECO:0007669"/>
    <property type="project" value="TreeGrafter"/>
</dbReference>
<dbReference type="SUPFAM" id="SSF56529">
    <property type="entry name" value="FAH"/>
    <property type="match status" value="1"/>
</dbReference>
<reference evidence="3 4" key="1">
    <citation type="submission" date="2018-07" db="EMBL/GenBank/DDBJ databases">
        <title>Exploring interactions and the metabolic potential of the ultra-small soil bacteria Hylemonella gracilis.</title>
        <authorList>
            <person name="Tyc O."/>
            <person name="Kulkarni P."/>
            <person name="Gawehns F."/>
            <person name="Hundscheid M."/>
            <person name="Zweers H."/>
            <person name="Garbeva P."/>
        </authorList>
    </citation>
    <scope>NUCLEOTIDE SEQUENCE [LARGE SCALE GENOMIC DNA]</scope>
    <source>
        <strain evidence="3 4">NS1</strain>
    </source>
</reference>
<dbReference type="InterPro" id="IPR036663">
    <property type="entry name" value="Fumarylacetoacetase_C_sf"/>
</dbReference>
<dbReference type="GO" id="GO:0005737">
    <property type="term" value="C:cytoplasm"/>
    <property type="evidence" value="ECO:0007669"/>
    <property type="project" value="TreeGrafter"/>
</dbReference>
<evidence type="ECO:0000313" key="3">
    <source>
        <dbReference type="EMBL" id="QBK04896.1"/>
    </source>
</evidence>
<feature type="domain" description="Fumarylacetoacetase-like C-terminal" evidence="2">
    <location>
        <begin position="83"/>
        <end position="268"/>
    </location>
</feature>
<dbReference type="PANTHER" id="PTHR30143">
    <property type="entry name" value="ACID HYDRATASE"/>
    <property type="match status" value="1"/>
</dbReference>
<evidence type="ECO:0000259" key="2">
    <source>
        <dbReference type="Pfam" id="PF01557"/>
    </source>
</evidence>
<dbReference type="AlphaFoldDB" id="A0A4P6UJZ0"/>
<dbReference type="PANTHER" id="PTHR30143:SF0">
    <property type="entry name" value="2-KETO-4-PENTENOATE HYDRATASE"/>
    <property type="match status" value="1"/>
</dbReference>
<name>A0A4P6UJZ0_9BURK</name>